<evidence type="ECO:0000313" key="16">
    <source>
        <dbReference type="Proteomes" id="UP001397290"/>
    </source>
</evidence>
<keyword evidence="16" id="KW-1185">Reference proteome</keyword>
<feature type="compositionally biased region" description="Low complexity" evidence="13">
    <location>
        <begin position="53"/>
        <end position="63"/>
    </location>
</feature>
<dbReference type="Pfam" id="PF03694">
    <property type="entry name" value="Erg28"/>
    <property type="match status" value="1"/>
</dbReference>
<dbReference type="EMBL" id="JAAHCF010000486">
    <property type="protein sequence ID" value="KAK8143616.1"/>
    <property type="molecule type" value="Genomic_DNA"/>
</dbReference>
<evidence type="ECO:0000256" key="2">
    <source>
        <dbReference type="ARBA" id="ARBA00005377"/>
    </source>
</evidence>
<evidence type="ECO:0000256" key="12">
    <source>
        <dbReference type="ARBA" id="ARBA00023221"/>
    </source>
</evidence>
<evidence type="ECO:0000256" key="1">
    <source>
        <dbReference type="ARBA" id="ARBA00004477"/>
    </source>
</evidence>
<evidence type="ECO:0000256" key="10">
    <source>
        <dbReference type="ARBA" id="ARBA00023136"/>
    </source>
</evidence>
<evidence type="ECO:0000256" key="3">
    <source>
        <dbReference type="ARBA" id="ARBA00022516"/>
    </source>
</evidence>
<keyword evidence="5" id="KW-0256">Endoplasmic reticulum</keyword>
<keyword evidence="7 14" id="KW-1133">Transmembrane helix</keyword>
<gene>
    <name evidence="15" type="ORF">G3M48_006964</name>
</gene>
<evidence type="ECO:0000256" key="9">
    <source>
        <dbReference type="ARBA" id="ARBA00023098"/>
    </source>
</evidence>
<evidence type="ECO:0000256" key="4">
    <source>
        <dbReference type="ARBA" id="ARBA00022692"/>
    </source>
</evidence>
<feature type="transmembrane region" description="Helical" evidence="14">
    <location>
        <begin position="209"/>
        <end position="227"/>
    </location>
</feature>
<dbReference type="Proteomes" id="UP001397290">
    <property type="component" value="Unassembled WGS sequence"/>
</dbReference>
<keyword evidence="3" id="KW-0444">Lipid biosynthesis</keyword>
<evidence type="ECO:0000256" key="14">
    <source>
        <dbReference type="SAM" id="Phobius"/>
    </source>
</evidence>
<keyword evidence="4 14" id="KW-0812">Transmembrane</keyword>
<accession>A0AAW0RP04</accession>
<comment type="subcellular location">
    <subcellularLocation>
        <location evidence="1">Endoplasmic reticulum membrane</location>
        <topology evidence="1">Multi-pass membrane protein</topology>
    </subcellularLocation>
</comment>
<dbReference type="GO" id="GO:0005789">
    <property type="term" value="C:endoplasmic reticulum membrane"/>
    <property type="evidence" value="ECO:0007669"/>
    <property type="project" value="UniProtKB-SubCell"/>
</dbReference>
<name>A0AAW0RP04_9HYPO</name>
<dbReference type="PANTHER" id="PTHR15451:SF19">
    <property type="entry name" value="ERGOSTEROL BIOSYNTHETIC PROTEIN 28 HOMOLOG"/>
    <property type="match status" value="1"/>
</dbReference>
<keyword evidence="6" id="KW-0752">Steroid biosynthesis</keyword>
<evidence type="ECO:0008006" key="17">
    <source>
        <dbReference type="Google" id="ProtNLM"/>
    </source>
</evidence>
<dbReference type="InterPro" id="IPR005352">
    <property type="entry name" value="Erg28"/>
</dbReference>
<keyword evidence="10 14" id="KW-0472">Membrane</keyword>
<feature type="region of interest" description="Disordered" evidence="13">
    <location>
        <begin position="119"/>
        <end position="146"/>
    </location>
</feature>
<feature type="region of interest" description="Disordered" evidence="13">
    <location>
        <begin position="37"/>
        <end position="63"/>
    </location>
</feature>
<keyword evidence="8" id="KW-0756">Sterol biosynthesis</keyword>
<dbReference type="AlphaFoldDB" id="A0AAW0RP04"/>
<dbReference type="GO" id="GO:0016126">
    <property type="term" value="P:sterol biosynthetic process"/>
    <property type="evidence" value="ECO:0007669"/>
    <property type="project" value="UniProtKB-KW"/>
</dbReference>
<evidence type="ECO:0000256" key="6">
    <source>
        <dbReference type="ARBA" id="ARBA00022955"/>
    </source>
</evidence>
<evidence type="ECO:0000313" key="15">
    <source>
        <dbReference type="EMBL" id="KAK8143616.1"/>
    </source>
</evidence>
<evidence type="ECO:0000256" key="11">
    <source>
        <dbReference type="ARBA" id="ARBA00023166"/>
    </source>
</evidence>
<sequence length="236" mass="26433">MATFGSCKRHFHQILFNENAQEIRSAAALLSSSYENRTASVGVQPPQRPTPPTTSTSQRRSSQNAIAMIHQDPQWEKTSSRPPPLQLSVVSIGNSLQAYLTLHFSRRVYNGLFVRNPQLGKTPADEDRTDKLVPARGGSPPDPRATDQLTPLAGRLFGTWTLITCIVRCYAAYHLHIGPVYNIAIWTYVVALGHFASELFVFKSMSFGVPQLFPFCLATTALIWMPMVRDYYVEFN</sequence>
<reference evidence="15 16" key="1">
    <citation type="submission" date="2020-02" db="EMBL/GenBank/DDBJ databases">
        <title>Comparative genomics of the hypocrealean fungal genus Beauvera.</title>
        <authorList>
            <person name="Showalter D.N."/>
            <person name="Bushley K.E."/>
            <person name="Rehner S.A."/>
        </authorList>
    </citation>
    <scope>NUCLEOTIDE SEQUENCE [LARGE SCALE GENOMIC DNA]</scope>
    <source>
        <strain evidence="15 16">ARSEF4384</strain>
    </source>
</reference>
<proteinExistence type="inferred from homology"/>
<keyword evidence="11" id="KW-1207">Sterol metabolism</keyword>
<evidence type="ECO:0000256" key="7">
    <source>
        <dbReference type="ARBA" id="ARBA00022989"/>
    </source>
</evidence>
<dbReference type="PANTHER" id="PTHR15451">
    <property type="entry name" value="ERGOSTEROL BIOSYNTHETIC PROTEIN 28-RELATED"/>
    <property type="match status" value="1"/>
</dbReference>
<evidence type="ECO:0000256" key="5">
    <source>
        <dbReference type="ARBA" id="ARBA00022824"/>
    </source>
</evidence>
<feature type="transmembrane region" description="Helical" evidence="14">
    <location>
        <begin position="179"/>
        <end position="202"/>
    </location>
</feature>
<keyword evidence="9" id="KW-0443">Lipid metabolism</keyword>
<comment type="similarity">
    <text evidence="2">Belongs to the ERG28 family.</text>
</comment>
<comment type="caution">
    <text evidence="15">The sequence shown here is derived from an EMBL/GenBank/DDBJ whole genome shotgun (WGS) entry which is preliminary data.</text>
</comment>
<dbReference type="GO" id="GO:0030674">
    <property type="term" value="F:protein-macromolecule adaptor activity"/>
    <property type="evidence" value="ECO:0007669"/>
    <property type="project" value="TreeGrafter"/>
</dbReference>
<feature type="compositionally biased region" description="Basic and acidic residues" evidence="13">
    <location>
        <begin position="123"/>
        <end position="133"/>
    </location>
</feature>
<organism evidence="15 16">
    <name type="scientific">Beauveria asiatica</name>
    <dbReference type="NCBI Taxonomy" id="1069075"/>
    <lineage>
        <taxon>Eukaryota</taxon>
        <taxon>Fungi</taxon>
        <taxon>Dikarya</taxon>
        <taxon>Ascomycota</taxon>
        <taxon>Pezizomycotina</taxon>
        <taxon>Sordariomycetes</taxon>
        <taxon>Hypocreomycetidae</taxon>
        <taxon>Hypocreales</taxon>
        <taxon>Cordycipitaceae</taxon>
        <taxon>Beauveria</taxon>
    </lineage>
</organism>
<protein>
    <recommendedName>
        <fullName evidence="17">Ergosterol biosynthetic protein 28</fullName>
    </recommendedName>
</protein>
<evidence type="ECO:0000256" key="13">
    <source>
        <dbReference type="SAM" id="MobiDB-lite"/>
    </source>
</evidence>
<evidence type="ECO:0000256" key="8">
    <source>
        <dbReference type="ARBA" id="ARBA00023011"/>
    </source>
</evidence>
<keyword evidence="12" id="KW-0753">Steroid metabolism</keyword>